<dbReference type="Gene3D" id="6.10.140.2220">
    <property type="match status" value="1"/>
</dbReference>
<feature type="domain" description="MYND-type" evidence="6">
    <location>
        <begin position="114"/>
        <end position="150"/>
    </location>
</feature>
<evidence type="ECO:0000256" key="3">
    <source>
        <dbReference type="ARBA" id="ARBA00022833"/>
    </source>
</evidence>
<name>A0AAJ0M865_9PEZI</name>
<sequence>MPNRKTAHAQVAEPDVGSDAPSEGSQQPAEAPSGTYIPVHAFRKCLTASQSRPRPASPRTSYLSASAVPTPVSLSNAFYRPQKAFEGQQKPSLTASLALKKGIVAASEEHKKDCIMCPKPGTKTCSGCKQAKYCSRKCQAGDWHLHKQFCKTFAGADDTRARPSPDHRRFLFFPAYTNKPQLIWAKCEPLHAGNIDMVSLEHEDITAFMEKTGIRPSTDTCAFPTDNQPRTLCGFQHKLVFIMLRDSDEHRIRDAQHVNRSINGLAQPGIISPWTGPVLAFATDLECVSATAAAMLDMSPRYVRHLADYLFNWDQNACIPFPKRAGVPMLPAIKLSDLADPFNVAMGITQNTQPVKVPRREPFSGVGGNMHITLAFLVGLTWYMRQASPRAVMASMELYKNSEVYLANLLRLPRWRGLELRWLGNCVSPYVNEDGAWEAMFEQPTHLLGSAVVVHGKGAELHPLHLDALERYLDDAFEQKFFPTRDGFAAFWLRYTKECVSLGMMEAAKEPKSPYELEDEGGDDILGGCTEIVAGFMNDHPRQIWASIVRDLDV</sequence>
<reference evidence="7" key="2">
    <citation type="submission" date="2023-06" db="EMBL/GenBank/DDBJ databases">
        <authorList>
            <consortium name="Lawrence Berkeley National Laboratory"/>
            <person name="Haridas S."/>
            <person name="Hensen N."/>
            <person name="Bonometti L."/>
            <person name="Westerberg I."/>
            <person name="Brannstrom I.O."/>
            <person name="Guillou S."/>
            <person name="Cros-Aarteil S."/>
            <person name="Calhoun S."/>
            <person name="Kuo A."/>
            <person name="Mondo S."/>
            <person name="Pangilinan J."/>
            <person name="Riley R."/>
            <person name="Labutti K."/>
            <person name="Andreopoulos B."/>
            <person name="Lipzen A."/>
            <person name="Chen C."/>
            <person name="Yanf M."/>
            <person name="Daum C."/>
            <person name="Ng V."/>
            <person name="Clum A."/>
            <person name="Steindorff A."/>
            <person name="Ohm R."/>
            <person name="Martin F."/>
            <person name="Silar P."/>
            <person name="Natvig D."/>
            <person name="Lalanne C."/>
            <person name="Gautier V."/>
            <person name="Ament-Velasquez S.L."/>
            <person name="Kruys A."/>
            <person name="Hutchinson M.I."/>
            <person name="Powell A.J."/>
            <person name="Barry K."/>
            <person name="Miller A.N."/>
            <person name="Grigoriev I.V."/>
            <person name="Debuchy R."/>
            <person name="Gladieux P."/>
            <person name="Thoren M.H."/>
            <person name="Johannesson H."/>
        </authorList>
    </citation>
    <scope>NUCLEOTIDE SEQUENCE</scope>
    <source>
        <strain evidence="7">CBS 955.72</strain>
    </source>
</reference>
<protein>
    <recommendedName>
        <fullName evidence="6">MYND-type domain-containing protein</fullName>
    </recommendedName>
</protein>
<dbReference type="Pfam" id="PF01753">
    <property type="entry name" value="zf-MYND"/>
    <property type="match status" value="1"/>
</dbReference>
<reference evidence="7" key="1">
    <citation type="journal article" date="2023" name="Mol. Phylogenet. Evol.">
        <title>Genome-scale phylogeny and comparative genomics of the fungal order Sordariales.</title>
        <authorList>
            <person name="Hensen N."/>
            <person name="Bonometti L."/>
            <person name="Westerberg I."/>
            <person name="Brannstrom I.O."/>
            <person name="Guillou S."/>
            <person name="Cros-Aarteil S."/>
            <person name="Calhoun S."/>
            <person name="Haridas S."/>
            <person name="Kuo A."/>
            <person name="Mondo S."/>
            <person name="Pangilinan J."/>
            <person name="Riley R."/>
            <person name="LaButti K."/>
            <person name="Andreopoulos B."/>
            <person name="Lipzen A."/>
            <person name="Chen C."/>
            <person name="Yan M."/>
            <person name="Daum C."/>
            <person name="Ng V."/>
            <person name="Clum A."/>
            <person name="Steindorff A."/>
            <person name="Ohm R.A."/>
            <person name="Martin F."/>
            <person name="Silar P."/>
            <person name="Natvig D.O."/>
            <person name="Lalanne C."/>
            <person name="Gautier V."/>
            <person name="Ament-Velasquez S.L."/>
            <person name="Kruys A."/>
            <person name="Hutchinson M.I."/>
            <person name="Powell A.J."/>
            <person name="Barry K."/>
            <person name="Miller A.N."/>
            <person name="Grigoriev I.V."/>
            <person name="Debuchy R."/>
            <person name="Gladieux P."/>
            <person name="Hiltunen Thoren M."/>
            <person name="Johannesson H."/>
        </authorList>
    </citation>
    <scope>NUCLEOTIDE SEQUENCE</scope>
    <source>
        <strain evidence="7">CBS 955.72</strain>
    </source>
</reference>
<keyword evidence="8" id="KW-1185">Reference proteome</keyword>
<accession>A0AAJ0M865</accession>
<dbReference type="InterPro" id="IPR002893">
    <property type="entry name" value="Znf_MYND"/>
</dbReference>
<evidence type="ECO:0000256" key="4">
    <source>
        <dbReference type="PROSITE-ProRule" id="PRU00134"/>
    </source>
</evidence>
<feature type="region of interest" description="Disordered" evidence="5">
    <location>
        <begin position="1"/>
        <end position="34"/>
    </location>
</feature>
<gene>
    <name evidence="7" type="ORF">B0T25DRAFT_343825</name>
</gene>
<dbReference type="AlphaFoldDB" id="A0AAJ0M865"/>
<evidence type="ECO:0000256" key="5">
    <source>
        <dbReference type="SAM" id="MobiDB-lite"/>
    </source>
</evidence>
<evidence type="ECO:0000313" key="8">
    <source>
        <dbReference type="Proteomes" id="UP001275084"/>
    </source>
</evidence>
<dbReference type="EMBL" id="JAUIQD010000008">
    <property type="protein sequence ID" value="KAK3341498.1"/>
    <property type="molecule type" value="Genomic_DNA"/>
</dbReference>
<proteinExistence type="predicted"/>
<evidence type="ECO:0000313" key="7">
    <source>
        <dbReference type="EMBL" id="KAK3341498.1"/>
    </source>
</evidence>
<dbReference type="Proteomes" id="UP001275084">
    <property type="component" value="Unassembled WGS sequence"/>
</dbReference>
<keyword evidence="2 4" id="KW-0863">Zinc-finger</keyword>
<keyword evidence="3" id="KW-0862">Zinc</keyword>
<dbReference type="PROSITE" id="PS50865">
    <property type="entry name" value="ZF_MYND_2"/>
    <property type="match status" value="1"/>
</dbReference>
<keyword evidence="1" id="KW-0479">Metal-binding</keyword>
<dbReference type="SUPFAM" id="SSF144232">
    <property type="entry name" value="HIT/MYND zinc finger-like"/>
    <property type="match status" value="1"/>
</dbReference>
<evidence type="ECO:0000256" key="1">
    <source>
        <dbReference type="ARBA" id="ARBA00022723"/>
    </source>
</evidence>
<comment type="caution">
    <text evidence="7">The sequence shown here is derived from an EMBL/GenBank/DDBJ whole genome shotgun (WGS) entry which is preliminary data.</text>
</comment>
<organism evidence="7 8">
    <name type="scientific">Lasiosphaeria hispida</name>
    <dbReference type="NCBI Taxonomy" id="260671"/>
    <lineage>
        <taxon>Eukaryota</taxon>
        <taxon>Fungi</taxon>
        <taxon>Dikarya</taxon>
        <taxon>Ascomycota</taxon>
        <taxon>Pezizomycotina</taxon>
        <taxon>Sordariomycetes</taxon>
        <taxon>Sordariomycetidae</taxon>
        <taxon>Sordariales</taxon>
        <taxon>Lasiosphaeriaceae</taxon>
        <taxon>Lasiosphaeria</taxon>
    </lineage>
</organism>
<dbReference type="GO" id="GO:0008270">
    <property type="term" value="F:zinc ion binding"/>
    <property type="evidence" value="ECO:0007669"/>
    <property type="project" value="UniProtKB-KW"/>
</dbReference>
<evidence type="ECO:0000259" key="6">
    <source>
        <dbReference type="PROSITE" id="PS50865"/>
    </source>
</evidence>
<evidence type="ECO:0000256" key="2">
    <source>
        <dbReference type="ARBA" id="ARBA00022771"/>
    </source>
</evidence>